<reference evidence="2" key="3">
    <citation type="submission" date="2025-09" db="UniProtKB">
        <authorList>
            <consortium name="Ensembl"/>
        </authorList>
    </citation>
    <scope>IDENTIFICATION</scope>
</reference>
<dbReference type="Gene3D" id="3.30.565.10">
    <property type="entry name" value="Histidine kinase-like ATPase, C-terminal domain"/>
    <property type="match status" value="1"/>
</dbReference>
<name>A0A3P9AXR2_9CICH</name>
<dbReference type="PANTHER" id="PTHR23336">
    <property type="entry name" value="ZINC FINGER CW-TYPE COILED-COIL DOMAIN PROTEIN 3"/>
    <property type="match status" value="1"/>
</dbReference>
<dbReference type="Proteomes" id="UP000265160">
    <property type="component" value="LG16"/>
</dbReference>
<dbReference type="AlphaFoldDB" id="A0A3P9AXR2"/>
<feature type="region of interest" description="Disordered" evidence="1">
    <location>
        <begin position="171"/>
        <end position="190"/>
    </location>
</feature>
<organism evidence="2 3">
    <name type="scientific">Maylandia zebra</name>
    <name type="common">zebra mbuna</name>
    <dbReference type="NCBI Taxonomy" id="106582"/>
    <lineage>
        <taxon>Eukaryota</taxon>
        <taxon>Metazoa</taxon>
        <taxon>Chordata</taxon>
        <taxon>Craniata</taxon>
        <taxon>Vertebrata</taxon>
        <taxon>Euteleostomi</taxon>
        <taxon>Actinopterygii</taxon>
        <taxon>Neopterygii</taxon>
        <taxon>Teleostei</taxon>
        <taxon>Neoteleostei</taxon>
        <taxon>Acanthomorphata</taxon>
        <taxon>Ovalentaria</taxon>
        <taxon>Cichlomorphae</taxon>
        <taxon>Cichliformes</taxon>
        <taxon>Cichlidae</taxon>
        <taxon>African cichlids</taxon>
        <taxon>Pseudocrenilabrinae</taxon>
        <taxon>Haplochromini</taxon>
        <taxon>Maylandia</taxon>
        <taxon>Maylandia zebra complex</taxon>
    </lineage>
</organism>
<dbReference type="GO" id="GO:0016605">
    <property type="term" value="C:PML body"/>
    <property type="evidence" value="ECO:0007669"/>
    <property type="project" value="TreeGrafter"/>
</dbReference>
<protein>
    <recommendedName>
        <fullName evidence="4">Morc S5 domain-containing protein</fullName>
    </recommendedName>
</protein>
<sequence length="190" mass="21645">FLSPKFLHSNSTSHTWPFSAIAELIDNAYDPDVSAKQFWIDKTVVKGEECLSFMDNGNGLDNKTMHKMLSFGYSDKMPLNGKDPIGIYGNGFKSGSMRLGKDAIVFSKSKRSLCVGMLSQTYLEKIGADQIIVPIVSFEESDSKNYILYLMKYYTSTMYSLLQDQIKSAEKEQEQSRDLREKKGRKKRFL</sequence>
<dbReference type="InterPro" id="IPR036890">
    <property type="entry name" value="HATPase_C_sf"/>
</dbReference>
<dbReference type="Ensembl" id="ENSMZET00005002593.1">
    <property type="protein sequence ID" value="ENSMZEP00005002480.1"/>
    <property type="gene ID" value="ENSMZEG00005001951.1"/>
</dbReference>
<evidence type="ECO:0000313" key="2">
    <source>
        <dbReference type="Ensembl" id="ENSMZEP00005002480.1"/>
    </source>
</evidence>
<dbReference type="SUPFAM" id="SSF55874">
    <property type="entry name" value="ATPase domain of HSP90 chaperone/DNA topoisomerase II/histidine kinase"/>
    <property type="match status" value="1"/>
</dbReference>
<keyword evidence="3" id="KW-1185">Reference proteome</keyword>
<dbReference type="InterPro" id="IPR045261">
    <property type="entry name" value="MORC_ATPase"/>
</dbReference>
<feature type="compositionally biased region" description="Basic and acidic residues" evidence="1">
    <location>
        <begin position="171"/>
        <end position="181"/>
    </location>
</feature>
<evidence type="ECO:0000256" key="1">
    <source>
        <dbReference type="SAM" id="MobiDB-lite"/>
    </source>
</evidence>
<accession>A0A3P9AXR2</accession>
<dbReference type="PANTHER" id="PTHR23336:SF17">
    <property type="entry name" value="MORC FAMILY CW-TYPE ZINC FINGER PROTEIN 3"/>
    <property type="match status" value="1"/>
</dbReference>
<reference evidence="2 3" key="1">
    <citation type="journal article" date="2014" name="Nature">
        <title>The genomic substrate for adaptive radiation in African cichlid fish.</title>
        <authorList>
            <person name="Brawand D."/>
            <person name="Wagner C.E."/>
            <person name="Li Y.I."/>
            <person name="Malinsky M."/>
            <person name="Keller I."/>
            <person name="Fan S."/>
            <person name="Simakov O."/>
            <person name="Ng A.Y."/>
            <person name="Lim Z.W."/>
            <person name="Bezault E."/>
            <person name="Turner-Maier J."/>
            <person name="Johnson J."/>
            <person name="Alcazar R."/>
            <person name="Noh H.J."/>
            <person name="Russell P."/>
            <person name="Aken B."/>
            <person name="Alfoldi J."/>
            <person name="Amemiya C."/>
            <person name="Azzouzi N."/>
            <person name="Baroiller J.F."/>
            <person name="Barloy-Hubler F."/>
            <person name="Berlin A."/>
            <person name="Bloomquist R."/>
            <person name="Carleton K.L."/>
            <person name="Conte M.A."/>
            <person name="D'Cotta H."/>
            <person name="Eshel O."/>
            <person name="Gaffney L."/>
            <person name="Galibert F."/>
            <person name="Gante H.F."/>
            <person name="Gnerre S."/>
            <person name="Greuter L."/>
            <person name="Guyon R."/>
            <person name="Haddad N.S."/>
            <person name="Haerty W."/>
            <person name="Harris R.M."/>
            <person name="Hofmann H.A."/>
            <person name="Hourlier T."/>
            <person name="Hulata G."/>
            <person name="Jaffe D.B."/>
            <person name="Lara M."/>
            <person name="Lee A.P."/>
            <person name="MacCallum I."/>
            <person name="Mwaiko S."/>
            <person name="Nikaido M."/>
            <person name="Nishihara H."/>
            <person name="Ozouf-Costaz C."/>
            <person name="Penman D.J."/>
            <person name="Przybylski D."/>
            <person name="Rakotomanga M."/>
            <person name="Renn S.C.P."/>
            <person name="Ribeiro F.J."/>
            <person name="Ron M."/>
            <person name="Salzburger W."/>
            <person name="Sanchez-Pulido L."/>
            <person name="Santos M.E."/>
            <person name="Searle S."/>
            <person name="Sharpe T."/>
            <person name="Swofford R."/>
            <person name="Tan F.J."/>
            <person name="Williams L."/>
            <person name="Young S."/>
            <person name="Yin S."/>
            <person name="Okada N."/>
            <person name="Kocher T.D."/>
            <person name="Miska E.A."/>
            <person name="Lander E.S."/>
            <person name="Venkatesh B."/>
            <person name="Fernald R.D."/>
            <person name="Meyer A."/>
            <person name="Ponting C.P."/>
            <person name="Streelman J.T."/>
            <person name="Lindblad-Toh K."/>
            <person name="Seehausen O."/>
            <person name="Di Palma F."/>
        </authorList>
    </citation>
    <scope>NUCLEOTIDE SEQUENCE</scope>
</reference>
<reference evidence="2" key="2">
    <citation type="submission" date="2025-08" db="UniProtKB">
        <authorList>
            <consortium name="Ensembl"/>
        </authorList>
    </citation>
    <scope>IDENTIFICATION</scope>
</reference>
<dbReference type="GeneTree" id="ENSGT00940000166160"/>
<proteinExistence type="predicted"/>
<dbReference type="GO" id="GO:0016887">
    <property type="term" value="F:ATP hydrolysis activity"/>
    <property type="evidence" value="ECO:0007669"/>
    <property type="project" value="InterPro"/>
</dbReference>
<evidence type="ECO:0000313" key="3">
    <source>
        <dbReference type="Proteomes" id="UP000265160"/>
    </source>
</evidence>
<evidence type="ECO:0008006" key="4">
    <source>
        <dbReference type="Google" id="ProtNLM"/>
    </source>
</evidence>
<dbReference type="Pfam" id="PF13589">
    <property type="entry name" value="HATPase_c_3"/>
    <property type="match status" value="1"/>
</dbReference>